<dbReference type="EC" id="2.1.1.72" evidence="1"/>
<dbReference type="REBASE" id="192860">
    <property type="entry name" value="Mme17316ORF4909P"/>
</dbReference>
<dbReference type="RefSeq" id="WP_018065925.1">
    <property type="nucleotide sequence ID" value="NZ_AQWH01000017.1"/>
</dbReference>
<protein>
    <recommendedName>
        <fullName evidence="1">site-specific DNA-methyltransferase (adenine-specific)</fullName>
        <ecNumber evidence="1">2.1.1.72</ecNumber>
    </recommendedName>
</protein>
<dbReference type="GO" id="GO:0006304">
    <property type="term" value="P:DNA modification"/>
    <property type="evidence" value="ECO:0007669"/>
    <property type="project" value="InterPro"/>
</dbReference>
<dbReference type="PROSITE" id="PS00092">
    <property type="entry name" value="N6_MTASE"/>
    <property type="match status" value="1"/>
</dbReference>
<dbReference type="InterPro" id="IPR050953">
    <property type="entry name" value="N4_N6_ade-DNA_methylase"/>
</dbReference>
<dbReference type="PANTHER" id="PTHR33841:SF1">
    <property type="entry name" value="DNA METHYLTRANSFERASE A"/>
    <property type="match status" value="1"/>
</dbReference>
<dbReference type="GO" id="GO:0009007">
    <property type="term" value="F:site-specific DNA-methyltransferase (adenine-specific) activity"/>
    <property type="evidence" value="ECO:0007669"/>
    <property type="project" value="UniProtKB-EC"/>
</dbReference>
<organism evidence="8 9">
    <name type="scientific">Martelella mediterranea DSM 17316</name>
    <dbReference type="NCBI Taxonomy" id="1122214"/>
    <lineage>
        <taxon>Bacteria</taxon>
        <taxon>Pseudomonadati</taxon>
        <taxon>Pseudomonadota</taxon>
        <taxon>Alphaproteobacteria</taxon>
        <taxon>Hyphomicrobiales</taxon>
        <taxon>Aurantimonadaceae</taxon>
        <taxon>Martelella</taxon>
    </lineage>
</organism>
<dbReference type="PANTHER" id="PTHR33841">
    <property type="entry name" value="DNA METHYLTRANSFERASE YEEA-RELATED"/>
    <property type="match status" value="1"/>
</dbReference>
<evidence type="ECO:0000256" key="3">
    <source>
        <dbReference type="ARBA" id="ARBA00022679"/>
    </source>
</evidence>
<reference evidence="8 9" key="1">
    <citation type="submission" date="2017-03" db="EMBL/GenBank/DDBJ databases">
        <title>Foreign affairs: Plasmid Transfer between Roseobacters and Rhizobia.</title>
        <authorList>
            <person name="Bartling P."/>
            <person name="Bunk B."/>
            <person name="Overmann J."/>
            <person name="Brinkmann H."/>
            <person name="Petersen J."/>
        </authorList>
    </citation>
    <scope>NUCLEOTIDE SEQUENCE [LARGE SCALE GENOMIC DNA]</scope>
    <source>
        <strain evidence="8 9">MACL11</strain>
        <plasmid evidence="9">Plasmid pmm259</plasmid>
    </source>
</reference>
<comment type="catalytic activity">
    <reaction evidence="5">
        <text>a 2'-deoxyadenosine in DNA + S-adenosyl-L-methionine = an N(6)-methyl-2'-deoxyadenosine in DNA + S-adenosyl-L-homocysteine + H(+)</text>
        <dbReference type="Rhea" id="RHEA:15197"/>
        <dbReference type="Rhea" id="RHEA-COMP:12418"/>
        <dbReference type="Rhea" id="RHEA-COMP:12419"/>
        <dbReference type="ChEBI" id="CHEBI:15378"/>
        <dbReference type="ChEBI" id="CHEBI:57856"/>
        <dbReference type="ChEBI" id="CHEBI:59789"/>
        <dbReference type="ChEBI" id="CHEBI:90615"/>
        <dbReference type="ChEBI" id="CHEBI:90616"/>
        <dbReference type="EC" id="2.1.1.72"/>
    </reaction>
</comment>
<evidence type="ECO:0000256" key="1">
    <source>
        <dbReference type="ARBA" id="ARBA00011900"/>
    </source>
</evidence>
<dbReference type="SUPFAM" id="SSF53335">
    <property type="entry name" value="S-adenosyl-L-methionine-dependent methyltransferases"/>
    <property type="match status" value="1"/>
</dbReference>
<dbReference type="Pfam" id="PF07669">
    <property type="entry name" value="Eco57I"/>
    <property type="match status" value="1"/>
</dbReference>
<dbReference type="Proteomes" id="UP000191135">
    <property type="component" value="Plasmid pMM259"/>
</dbReference>
<feature type="region of interest" description="Disordered" evidence="6">
    <location>
        <begin position="466"/>
        <end position="501"/>
    </location>
</feature>
<dbReference type="InterPro" id="IPR002052">
    <property type="entry name" value="DNA_methylase_N6_adenine_CS"/>
</dbReference>
<dbReference type="GO" id="GO:0032259">
    <property type="term" value="P:methylation"/>
    <property type="evidence" value="ECO:0007669"/>
    <property type="project" value="UniProtKB-KW"/>
</dbReference>
<evidence type="ECO:0000256" key="4">
    <source>
        <dbReference type="ARBA" id="ARBA00022691"/>
    </source>
</evidence>
<dbReference type="GO" id="GO:0003676">
    <property type="term" value="F:nucleic acid binding"/>
    <property type="evidence" value="ECO:0007669"/>
    <property type="project" value="InterPro"/>
</dbReference>
<dbReference type="KEGG" id="mmed:Mame_04909"/>
<evidence type="ECO:0000256" key="5">
    <source>
        <dbReference type="ARBA" id="ARBA00047942"/>
    </source>
</evidence>
<dbReference type="OrthoDB" id="9806213at2"/>
<evidence type="ECO:0000313" key="8">
    <source>
        <dbReference type="EMBL" id="AQZ54201.1"/>
    </source>
</evidence>
<dbReference type="Gene3D" id="3.40.50.150">
    <property type="entry name" value="Vaccinia Virus protein VP39"/>
    <property type="match status" value="2"/>
</dbReference>
<dbReference type="InterPro" id="IPR029063">
    <property type="entry name" value="SAM-dependent_MTases_sf"/>
</dbReference>
<sequence>MDLIGIENEAEFFPSGTLSDVLKEELQDITARWAGLDRAAHPVERLARVAGPTIEALRQVRNSSDRSRRAELVRDAHHEVLTALGYMWRREGAFAALDGAPVIPLVSRAADSSGRDALWVIEAPIPAPEDEASDPLGACFTEDQLPPDQREAALTDRTIESVLAEGVFELSDGPRHVLVLGLSQIVLIDKRKWPARSVLRFDLQEIFARADRDTLTVMACLISREARVPDQGAPISDRLEEEAQRNANAVTTSLKRTVRDAIELLGQEVIAVTGGKYPSTFRDQGRRGVWIDGPDLSRECLRYMYRLLFLFYAEANPRLNLLDMRNPIYATGYSLEALRELESVPLRTTADREGTFLWESLQRTLDLLYTGLDLADEERGTGLRLPAVKVSLLDPESTPLLNGLQLRNEAVQQVIRLLSLRSTGKSTGRISYAKLGIGQLGAVYETLISFTGVVAKTDLIELKPRKGRSNDAAEDVEEAEAPEPEEDDEEDLFGEDEADQEDAFRRDKVDKLAPSWFVPRSRINEFATDEIVFNGSEALVYEKGTFIYRLAGRDREKSASYYTPEPLARLLVKHALMERCRDLTADQLMDLKILEPAMGSAAFLVETTNQLADLYLERKQKETGRTIPQEDIVLEKQRVRAYIADRNCFGVDLNPIAVELGAISLWLNSLHGSEFSPWFGDQLHAGNSLIGARRAAYAPALLSAKAQGDLWFNGKPEEIGWRKRLPDGHVWQWLLPAKDMANFDKDKSIAPFAKSAQDQIKAWRKDGFFKKLEPHEIKLVQKLSRVAEALFDQVAEDLAKTRAAANDEITLWPDKVIPGNRQMDFHQKEQLNAHLIGADHATNTLPFKRLKTAMDAWCALWLWPLDKAHLLPNRREFMEGMRLILDGGFSADGSLAMESTADIQDPSPDFLDMLEPDAPARDLFKAASKRQDTLFRETNVEALVETFDWLGIAVEVAERERFVHFDLIFADVMRARGGFDVIVGNPPWAKPSWNEGLVLADIDPLYAGLSASDAKKVLGEALPKAPPVRREGRTVPAVEAFLQDFVSTRGAMEVTSSEVMNPFAGGGSNNLYRCFIDLSFRLVAPQGYAALIHQDGHLGDPKSGAFRRHWYARAAKHFEFSNRMTARNFAEVDHNRRFSLNVYRGEERTPDFEKFTYAFTAAQVEDSYADMDGIGPVPSIKNPEGNWDTRGHRDRLMRIDRDALAVIHALSEEERVPVEEARFIQPYSARTLDVFRQMARFPKLDAAIPKIERRVSTATGERTVEVPLWQMNRLWDETNAQKDGTIRRETAFRAADQMILQGPLFYVGNPLYKTPKAVSRTNADYLVIDLATAPDDYLPRTNYGPALEMTDYRNRMTQCRWDPTKGHADFYRVAFRNMIALNGERSLIGAMIPPGAAHIHKVESIACADVSISLAIHSFACSILFDYLVKANGRGDLFASDIGRWPFPELEDTARHRSLRLACITSAYANLWNRHASTLDVLPWSSPDPRLHLEGPVEGPATWDRTAGLRTEFARRMALVEIDVLVAQALGLTLDQLIEIYRIYFPVLQENEAGTWYDQNGRIVWTCSKGLPGVGWLDDRGKSPGRAAWEKKLEENPPHLTCTAIDDTMPGGPRTVTRHFVGPFTQCDRIEDYRRAWAHFERLKSEEAA</sequence>
<evidence type="ECO:0000256" key="2">
    <source>
        <dbReference type="ARBA" id="ARBA00022603"/>
    </source>
</evidence>
<geneLocation type="plasmid" evidence="9">
    <name>pmm259</name>
</geneLocation>
<proteinExistence type="predicted"/>
<gene>
    <name evidence="8" type="ORF">Mame_04909</name>
</gene>
<keyword evidence="4" id="KW-0949">S-adenosyl-L-methionine</keyword>
<dbReference type="EMBL" id="CP020332">
    <property type="protein sequence ID" value="AQZ54201.1"/>
    <property type="molecule type" value="Genomic_DNA"/>
</dbReference>
<accession>A0A1U9Z917</accession>
<evidence type="ECO:0000256" key="6">
    <source>
        <dbReference type="SAM" id="MobiDB-lite"/>
    </source>
</evidence>
<evidence type="ECO:0000259" key="7">
    <source>
        <dbReference type="Pfam" id="PF07669"/>
    </source>
</evidence>
<dbReference type="InterPro" id="IPR011639">
    <property type="entry name" value="MethylTrfase_TaqI-like_dom"/>
</dbReference>
<keyword evidence="3 8" id="KW-0808">Transferase</keyword>
<keyword evidence="8" id="KW-0614">Plasmid</keyword>
<feature type="domain" description="Type II methyltransferase M.TaqI-like" evidence="7">
    <location>
        <begin position="647"/>
        <end position="990"/>
    </location>
</feature>
<evidence type="ECO:0000313" key="9">
    <source>
        <dbReference type="Proteomes" id="UP000191135"/>
    </source>
</evidence>
<feature type="compositionally biased region" description="Acidic residues" evidence="6">
    <location>
        <begin position="472"/>
        <end position="501"/>
    </location>
</feature>
<name>A0A1U9Z917_9HYPH</name>
<keyword evidence="9" id="KW-1185">Reference proteome</keyword>
<dbReference type="eggNOG" id="COG1002">
    <property type="taxonomic scope" value="Bacteria"/>
</dbReference>
<keyword evidence="2 8" id="KW-0489">Methyltransferase</keyword>